<dbReference type="PANTHER" id="PTHR35596">
    <property type="entry name" value="DUF2263 DOMAIN-CONTAINING PROTEIN"/>
    <property type="match status" value="1"/>
</dbReference>
<dbReference type="InterPro" id="IPR043472">
    <property type="entry name" value="Macro_dom-like"/>
</dbReference>
<dbReference type="SUPFAM" id="SSF52949">
    <property type="entry name" value="Macro domain-like"/>
    <property type="match status" value="1"/>
</dbReference>
<proteinExistence type="predicted"/>
<reference evidence="2" key="1">
    <citation type="submission" date="2021-01" db="EMBL/GenBank/DDBJ databases">
        <authorList>
            <person name="Corre E."/>
            <person name="Pelletier E."/>
            <person name="Niang G."/>
            <person name="Scheremetjew M."/>
            <person name="Finn R."/>
            <person name="Kale V."/>
            <person name="Holt S."/>
            <person name="Cochrane G."/>
            <person name="Meng A."/>
            <person name="Brown T."/>
            <person name="Cohen L."/>
        </authorList>
    </citation>
    <scope>NUCLEOTIDE SEQUENCE</scope>
    <source>
        <strain evidence="2">NY070348D</strain>
    </source>
</reference>
<accession>A0A7S2RNQ6</accession>
<dbReference type="InterPro" id="IPR019261">
    <property type="entry name" value="PARG_cat_microbial"/>
</dbReference>
<protein>
    <recommendedName>
        <fullName evidence="1">Microbial-type PARG catalytic domain-containing protein</fullName>
    </recommendedName>
</protein>
<dbReference type="Pfam" id="PF10021">
    <property type="entry name" value="PARG_cat_microb"/>
    <property type="match status" value="1"/>
</dbReference>
<sequence length="292" mass="32725">MLGKARHRNRDLFREIAQETLRIFEAGHYRNDQGELVSVRELAENAVSGSVHYGKDHVFRVTKGGEYNTETFVCNLSTLKAGQAMKEMMGHDGTVTVLNFASAKRPGGGFRKGANAQEESLARTSCLYSCLEQFLQRGNMYDVNKHCDLLYTDCAIFSPDIPFIRTCDPIWSTFSSPLRLSVITIPAPNAGAFLEKTKKTKQDLKKVDIALRKRIERMLNIAKENRCANLVLGAFGCGVFQNSSRDVANIFKDLLDGKFKGVFKTVCFAITTRSSEESTKIYSPFCELFGQR</sequence>
<dbReference type="PANTHER" id="PTHR35596:SF1">
    <property type="entry name" value="MICROBIAL-TYPE PARG CATALYTIC DOMAIN-CONTAINING PROTEIN"/>
    <property type="match status" value="1"/>
</dbReference>
<evidence type="ECO:0000259" key="1">
    <source>
        <dbReference type="Pfam" id="PF10021"/>
    </source>
</evidence>
<dbReference type="NCBIfam" id="TIGR02452">
    <property type="entry name" value="TIGR02452 family protein"/>
    <property type="match status" value="1"/>
</dbReference>
<gene>
    <name evidence="2" type="ORF">QSP1433_LOCUS5378</name>
</gene>
<dbReference type="InterPro" id="IPR012664">
    <property type="entry name" value="CHP02452"/>
</dbReference>
<feature type="domain" description="Microbial-type PARG catalytic" evidence="1">
    <location>
        <begin position="17"/>
        <end position="165"/>
    </location>
</feature>
<dbReference type="EMBL" id="HBHK01008642">
    <property type="protein sequence ID" value="CAD9676268.1"/>
    <property type="molecule type" value="Transcribed_RNA"/>
</dbReference>
<dbReference type="Gene3D" id="3.40.220.10">
    <property type="entry name" value="Leucine Aminopeptidase, subunit E, domain 1"/>
    <property type="match status" value="1"/>
</dbReference>
<dbReference type="AlphaFoldDB" id="A0A7S2RNQ6"/>
<evidence type="ECO:0000313" key="2">
    <source>
        <dbReference type="EMBL" id="CAD9676268.1"/>
    </source>
</evidence>
<organism evidence="2">
    <name type="scientific">Mucochytrium quahogii</name>
    <dbReference type="NCBI Taxonomy" id="96639"/>
    <lineage>
        <taxon>Eukaryota</taxon>
        <taxon>Sar</taxon>
        <taxon>Stramenopiles</taxon>
        <taxon>Bigyra</taxon>
        <taxon>Labyrinthulomycetes</taxon>
        <taxon>Thraustochytrida</taxon>
        <taxon>Thraustochytriidae</taxon>
        <taxon>Mucochytrium</taxon>
    </lineage>
</organism>
<name>A0A7S2RNQ6_9STRA</name>
<dbReference type="PIRSF" id="PIRSF014899">
    <property type="entry name" value="UCP014899"/>
    <property type="match status" value="1"/>
</dbReference>